<keyword evidence="4" id="KW-1185">Reference proteome</keyword>
<dbReference type="InterPro" id="IPR013517">
    <property type="entry name" value="FG-GAP"/>
</dbReference>
<protein>
    <submittedName>
        <fullName evidence="3">FG-GAP repeat domain-containing protein</fullName>
    </submittedName>
</protein>
<sequence>MHTAEREGDPETSLRFRHERIDDSPPVGLLSTCEPTDLTGDGHPDVIVSGLGARPELSVAGKRILVRQLPGMEALFQRLETPVVWYENPGTEGQWKRHALTTERNLHLDVGACVADVDGDGRVDFLVGQGYDGSDVYWFQQPADPREEWTKHLVTDRFQKYHDLLVADVDDDGEDELVGLSQEAETVFYYDVPADPTVEPWPEANCHVVDEGVDLEGLWVGDIDGDGRSELVAGPHVYHRTDGGDDGDRWEREVVAEGWEKTRVAVADLDGDGDPELLLSEGDAPLYGTHPGRVGWFDYDGETWTEHLLADELYCPHSLQVGDLTGDGHLDVVVGEMAHRHNDDPVLYAFVNRGDGTFDRQVVERGVETHEAKLLDLTGDGRLDIVSKSYGPRKHVDVWYNGN</sequence>
<evidence type="ECO:0000256" key="2">
    <source>
        <dbReference type="SAM" id="MobiDB-lite"/>
    </source>
</evidence>
<dbReference type="AlphaFoldDB" id="A0ABD6B3Y4"/>
<organism evidence="3 4">
    <name type="scientific">Halomarina rubra</name>
    <dbReference type="NCBI Taxonomy" id="2071873"/>
    <lineage>
        <taxon>Archaea</taxon>
        <taxon>Methanobacteriati</taxon>
        <taxon>Methanobacteriota</taxon>
        <taxon>Stenosarchaea group</taxon>
        <taxon>Halobacteria</taxon>
        <taxon>Halobacteriales</taxon>
        <taxon>Natronomonadaceae</taxon>
        <taxon>Halomarina</taxon>
    </lineage>
</organism>
<feature type="region of interest" description="Disordered" evidence="2">
    <location>
        <begin position="1"/>
        <end position="28"/>
    </location>
</feature>
<evidence type="ECO:0000256" key="1">
    <source>
        <dbReference type="ARBA" id="ARBA00022729"/>
    </source>
</evidence>
<dbReference type="InterPro" id="IPR028994">
    <property type="entry name" value="Integrin_alpha_N"/>
</dbReference>
<dbReference type="SUPFAM" id="SSF69318">
    <property type="entry name" value="Integrin alpha N-terminal domain"/>
    <property type="match status" value="1"/>
</dbReference>
<gene>
    <name evidence="3" type="ORF">ACFSBT_21115</name>
</gene>
<dbReference type="PANTHER" id="PTHR44103:SF1">
    <property type="entry name" value="PROPROTEIN CONVERTASE P"/>
    <property type="match status" value="1"/>
</dbReference>
<dbReference type="Gene3D" id="2.130.10.130">
    <property type="entry name" value="Integrin alpha, N-terminal"/>
    <property type="match status" value="2"/>
</dbReference>
<name>A0ABD6B3Y4_9EURY</name>
<proteinExistence type="predicted"/>
<keyword evidence="1" id="KW-0732">Signal</keyword>
<dbReference type="Pfam" id="PF13517">
    <property type="entry name" value="FG-GAP_3"/>
    <property type="match status" value="3"/>
</dbReference>
<dbReference type="PANTHER" id="PTHR44103">
    <property type="entry name" value="PROPROTEIN CONVERTASE P"/>
    <property type="match status" value="1"/>
</dbReference>
<accession>A0ABD6B3Y4</accession>
<dbReference type="EMBL" id="JBHUDC010000011">
    <property type="protein sequence ID" value="MFD1515789.1"/>
    <property type="molecule type" value="Genomic_DNA"/>
</dbReference>
<evidence type="ECO:0000313" key="3">
    <source>
        <dbReference type="EMBL" id="MFD1515789.1"/>
    </source>
</evidence>
<feature type="compositionally biased region" description="Basic and acidic residues" evidence="2">
    <location>
        <begin position="1"/>
        <end position="23"/>
    </location>
</feature>
<comment type="caution">
    <text evidence="3">The sequence shown here is derived from an EMBL/GenBank/DDBJ whole genome shotgun (WGS) entry which is preliminary data.</text>
</comment>
<dbReference type="RefSeq" id="WP_250875712.1">
    <property type="nucleotide sequence ID" value="NZ_JALXFV010000011.1"/>
</dbReference>
<evidence type="ECO:0000313" key="4">
    <source>
        <dbReference type="Proteomes" id="UP001597187"/>
    </source>
</evidence>
<reference evidence="3 4" key="1">
    <citation type="journal article" date="2019" name="Int. J. Syst. Evol. Microbiol.">
        <title>The Global Catalogue of Microorganisms (GCM) 10K type strain sequencing project: providing services to taxonomists for standard genome sequencing and annotation.</title>
        <authorList>
            <consortium name="The Broad Institute Genomics Platform"/>
            <consortium name="The Broad Institute Genome Sequencing Center for Infectious Disease"/>
            <person name="Wu L."/>
            <person name="Ma J."/>
        </authorList>
    </citation>
    <scope>NUCLEOTIDE SEQUENCE [LARGE SCALE GENOMIC DNA]</scope>
    <source>
        <strain evidence="3 4">CGMCC 1.12563</strain>
    </source>
</reference>
<dbReference type="Proteomes" id="UP001597187">
    <property type="component" value="Unassembled WGS sequence"/>
</dbReference>